<keyword evidence="3" id="KW-1185">Reference proteome</keyword>
<evidence type="ECO:0000313" key="1">
    <source>
        <dbReference type="EMBL" id="CAI9930103.1"/>
    </source>
</evidence>
<gene>
    <name evidence="1" type="ORF">HINF_LOCUS17748</name>
    <name evidence="2" type="ORF">HINF_LOCUS25192</name>
</gene>
<reference evidence="1" key="1">
    <citation type="submission" date="2023-06" db="EMBL/GenBank/DDBJ databases">
        <authorList>
            <person name="Kurt Z."/>
        </authorList>
    </citation>
    <scope>NUCLEOTIDE SEQUENCE</scope>
</reference>
<dbReference type="AlphaFoldDB" id="A0AA86U448"/>
<evidence type="ECO:0000313" key="3">
    <source>
        <dbReference type="Proteomes" id="UP001642409"/>
    </source>
</evidence>
<protein>
    <submittedName>
        <fullName evidence="1">Uncharacterized protein</fullName>
    </submittedName>
</protein>
<name>A0AA86U448_9EUKA</name>
<proteinExistence type="predicted"/>
<comment type="caution">
    <text evidence="1">The sequence shown here is derived from an EMBL/GenBank/DDBJ whole genome shotgun (WGS) entry which is preliminary data.</text>
</comment>
<dbReference type="Proteomes" id="UP001642409">
    <property type="component" value="Unassembled WGS sequence"/>
</dbReference>
<dbReference type="EMBL" id="CATOUU010000444">
    <property type="protein sequence ID" value="CAI9930103.1"/>
    <property type="molecule type" value="Genomic_DNA"/>
</dbReference>
<organism evidence="1">
    <name type="scientific">Hexamita inflata</name>
    <dbReference type="NCBI Taxonomy" id="28002"/>
    <lineage>
        <taxon>Eukaryota</taxon>
        <taxon>Metamonada</taxon>
        <taxon>Diplomonadida</taxon>
        <taxon>Hexamitidae</taxon>
        <taxon>Hexamitinae</taxon>
        <taxon>Hexamita</taxon>
    </lineage>
</organism>
<dbReference type="EMBL" id="CAXDID020000074">
    <property type="protein sequence ID" value="CAL6015804.1"/>
    <property type="molecule type" value="Genomic_DNA"/>
</dbReference>
<evidence type="ECO:0000313" key="2">
    <source>
        <dbReference type="EMBL" id="CAL6015804.1"/>
    </source>
</evidence>
<sequence>MLSAQNLYKQQHGEPEIQEKLFKALKDKLDLTFIGCFQYQFSSELKLLQAECYDRTVEKSGAISLNPYSLYEISEGILYITELVRSDFKGGNFEKNAETILMLNEKLSIIQSKWKNFYSLLSENAPELLLQLPIEQTHFFCQGRSEKEMKELTVKDVIRDLFKKAEIKEDPVIKYLKELEGRIMKKLNAIEERQTKLEEIVSVMANK</sequence>
<reference evidence="2 3" key="2">
    <citation type="submission" date="2024-07" db="EMBL/GenBank/DDBJ databases">
        <authorList>
            <person name="Akdeniz Z."/>
        </authorList>
    </citation>
    <scope>NUCLEOTIDE SEQUENCE [LARGE SCALE GENOMIC DNA]</scope>
</reference>
<accession>A0AA86U448</accession>